<gene>
    <name evidence="1" type="ORF">A3B92_01330</name>
</gene>
<dbReference type="STRING" id="1798404.A3B92_01330"/>
<sequence>MKKPLPKLDDLELIEVSDVRCSIRHEGAMQYVLRTKKQKGVITHVITHWFYCRYCSPTDWTPPKSVTEAVQQYLVKQQRRNSKREIQSNDNAYELIRRQGQCRNCTNNNVTEMKLRTQGGKTVSSWFLCDYCSPPNFYLPKTAQEAYERWQQKIERQASTEIVGQYIPS</sequence>
<comment type="caution">
    <text evidence="1">The sequence shown here is derived from an EMBL/GenBank/DDBJ whole genome shotgun (WGS) entry which is preliminary data.</text>
</comment>
<dbReference type="Proteomes" id="UP000177960">
    <property type="component" value="Unassembled WGS sequence"/>
</dbReference>
<reference evidence="1 2" key="1">
    <citation type="journal article" date="2016" name="Nat. Commun.">
        <title>Thousands of microbial genomes shed light on interconnected biogeochemical processes in an aquifer system.</title>
        <authorList>
            <person name="Anantharaman K."/>
            <person name="Brown C.T."/>
            <person name="Hug L.A."/>
            <person name="Sharon I."/>
            <person name="Castelle C.J."/>
            <person name="Probst A.J."/>
            <person name="Thomas B.C."/>
            <person name="Singh A."/>
            <person name="Wilkins M.J."/>
            <person name="Karaoz U."/>
            <person name="Brodie E.L."/>
            <person name="Williams K.H."/>
            <person name="Hubbard S.S."/>
            <person name="Banfield J.F."/>
        </authorList>
    </citation>
    <scope>NUCLEOTIDE SEQUENCE [LARGE SCALE GENOMIC DNA]</scope>
</reference>
<dbReference type="AlphaFoldDB" id="A0A1G1ZGX9"/>
<protein>
    <submittedName>
        <fullName evidence="1">Uncharacterized protein</fullName>
    </submittedName>
</protein>
<evidence type="ECO:0000313" key="2">
    <source>
        <dbReference type="Proteomes" id="UP000177960"/>
    </source>
</evidence>
<name>A0A1G1ZGX9_9BACT</name>
<proteinExistence type="predicted"/>
<dbReference type="EMBL" id="MHJG01000016">
    <property type="protein sequence ID" value="OGY63781.1"/>
    <property type="molecule type" value="Genomic_DNA"/>
</dbReference>
<accession>A0A1G1ZGX9</accession>
<organism evidence="1 2">
    <name type="scientific">Candidatus Harrisonbacteria bacterium RIFCSPHIGHO2_02_FULL_42_16</name>
    <dbReference type="NCBI Taxonomy" id="1798404"/>
    <lineage>
        <taxon>Bacteria</taxon>
        <taxon>Candidatus Harrisoniibacteriota</taxon>
    </lineage>
</organism>
<evidence type="ECO:0000313" key="1">
    <source>
        <dbReference type="EMBL" id="OGY63781.1"/>
    </source>
</evidence>